<accession>W4JWK6</accession>
<dbReference type="EMBL" id="KI925462">
    <property type="protein sequence ID" value="ETW77932.1"/>
    <property type="molecule type" value="Genomic_DNA"/>
</dbReference>
<dbReference type="InParanoid" id="W4JWK6"/>
<evidence type="ECO:0000313" key="4">
    <source>
        <dbReference type="Proteomes" id="UP000030671"/>
    </source>
</evidence>
<dbReference type="GeneID" id="20676460"/>
<gene>
    <name evidence="3" type="ORF">HETIRDRAFT_454018</name>
</gene>
<dbReference type="HOGENOM" id="CLU_089041_0_0_1"/>
<protein>
    <submittedName>
        <fullName evidence="3">Uncharacterized protein</fullName>
    </submittedName>
</protein>
<evidence type="ECO:0000313" key="3">
    <source>
        <dbReference type="EMBL" id="ETW77932.1"/>
    </source>
</evidence>
<dbReference type="Proteomes" id="UP000030671">
    <property type="component" value="Unassembled WGS sequence"/>
</dbReference>
<sequence>MSSTTSFPTPSGSFASLPTGTFSGPDTGSRSTTAAMLFAFLIVFIVLLGLFIAAGVLWHHIAIRRRSRQAWVSYGDESKPGGIKKPEIWEVWADYETGGGIRNLETLRPLAVEVERSYSSKLSPPSHPVPNTTPSSESPQTRSWFPTSMRSIPPAKDLTPPPSPVQKAQVSFLIAMPSQTRSQGKAARWSMTSDASHLDDWSLSGEYAIGTHYTPFRGGNEV</sequence>
<feature type="compositionally biased region" description="Polar residues" evidence="1">
    <location>
        <begin position="119"/>
        <end position="150"/>
    </location>
</feature>
<dbReference type="eggNOG" id="ENOG502T2KI">
    <property type="taxonomic scope" value="Eukaryota"/>
</dbReference>
<keyword evidence="2" id="KW-0472">Membrane</keyword>
<dbReference type="OrthoDB" id="3217798at2759"/>
<dbReference type="KEGG" id="hir:HETIRDRAFT_454018"/>
<feature type="transmembrane region" description="Helical" evidence="2">
    <location>
        <begin position="34"/>
        <end position="58"/>
    </location>
</feature>
<keyword evidence="2" id="KW-1133">Transmembrane helix</keyword>
<evidence type="ECO:0000256" key="2">
    <source>
        <dbReference type="SAM" id="Phobius"/>
    </source>
</evidence>
<evidence type="ECO:0000256" key="1">
    <source>
        <dbReference type="SAM" id="MobiDB-lite"/>
    </source>
</evidence>
<feature type="region of interest" description="Disordered" evidence="1">
    <location>
        <begin position="118"/>
        <end position="165"/>
    </location>
</feature>
<keyword evidence="2" id="KW-0812">Transmembrane</keyword>
<keyword evidence="4" id="KW-1185">Reference proteome</keyword>
<dbReference type="RefSeq" id="XP_009549947.1">
    <property type="nucleotide sequence ID" value="XM_009551652.1"/>
</dbReference>
<proteinExistence type="predicted"/>
<reference evidence="3 4" key="1">
    <citation type="journal article" date="2012" name="New Phytol.">
        <title>Insight into trade-off between wood decay and parasitism from the genome of a fungal forest pathogen.</title>
        <authorList>
            <person name="Olson A."/>
            <person name="Aerts A."/>
            <person name="Asiegbu F."/>
            <person name="Belbahri L."/>
            <person name="Bouzid O."/>
            <person name="Broberg A."/>
            <person name="Canback B."/>
            <person name="Coutinho P.M."/>
            <person name="Cullen D."/>
            <person name="Dalman K."/>
            <person name="Deflorio G."/>
            <person name="van Diepen L.T."/>
            <person name="Dunand C."/>
            <person name="Duplessis S."/>
            <person name="Durling M."/>
            <person name="Gonthier P."/>
            <person name="Grimwood J."/>
            <person name="Fossdal C.G."/>
            <person name="Hansson D."/>
            <person name="Henrissat B."/>
            <person name="Hietala A."/>
            <person name="Himmelstrand K."/>
            <person name="Hoffmeister D."/>
            <person name="Hogberg N."/>
            <person name="James T.Y."/>
            <person name="Karlsson M."/>
            <person name="Kohler A."/>
            <person name="Kues U."/>
            <person name="Lee Y.H."/>
            <person name="Lin Y.C."/>
            <person name="Lind M."/>
            <person name="Lindquist E."/>
            <person name="Lombard V."/>
            <person name="Lucas S."/>
            <person name="Lunden K."/>
            <person name="Morin E."/>
            <person name="Murat C."/>
            <person name="Park J."/>
            <person name="Raffaello T."/>
            <person name="Rouze P."/>
            <person name="Salamov A."/>
            <person name="Schmutz J."/>
            <person name="Solheim H."/>
            <person name="Stahlberg J."/>
            <person name="Velez H."/>
            <person name="de Vries R.P."/>
            <person name="Wiebenga A."/>
            <person name="Woodward S."/>
            <person name="Yakovlev I."/>
            <person name="Garbelotto M."/>
            <person name="Martin F."/>
            <person name="Grigoriev I.V."/>
            <person name="Stenlid J."/>
        </authorList>
    </citation>
    <scope>NUCLEOTIDE SEQUENCE [LARGE SCALE GENOMIC DNA]</scope>
    <source>
        <strain evidence="3 4">TC 32-1</strain>
    </source>
</reference>
<dbReference type="AlphaFoldDB" id="W4JWK6"/>
<name>W4JWK6_HETIT</name>
<organism evidence="3 4">
    <name type="scientific">Heterobasidion irregulare (strain TC 32-1)</name>
    <dbReference type="NCBI Taxonomy" id="747525"/>
    <lineage>
        <taxon>Eukaryota</taxon>
        <taxon>Fungi</taxon>
        <taxon>Dikarya</taxon>
        <taxon>Basidiomycota</taxon>
        <taxon>Agaricomycotina</taxon>
        <taxon>Agaricomycetes</taxon>
        <taxon>Russulales</taxon>
        <taxon>Bondarzewiaceae</taxon>
        <taxon>Heterobasidion</taxon>
        <taxon>Heterobasidion annosum species complex</taxon>
    </lineage>
</organism>